<proteinExistence type="predicted"/>
<name>A0A0A9C0D3_ARUDO</name>
<reference evidence="2" key="2">
    <citation type="journal article" date="2015" name="Data Brief">
        <title>Shoot transcriptome of the giant reed, Arundo donax.</title>
        <authorList>
            <person name="Barrero R.A."/>
            <person name="Guerrero F.D."/>
            <person name="Moolhuijzen P."/>
            <person name="Goolsby J.A."/>
            <person name="Tidwell J."/>
            <person name="Bellgard S.E."/>
            <person name="Bellgard M.I."/>
        </authorList>
    </citation>
    <scope>NUCLEOTIDE SEQUENCE</scope>
    <source>
        <tissue evidence="2">Shoot tissue taken approximately 20 cm above the soil surface</tissue>
    </source>
</reference>
<dbReference type="AlphaFoldDB" id="A0A0A9C0D3"/>
<dbReference type="EMBL" id="GBRH01228151">
    <property type="protein sequence ID" value="JAD69744.1"/>
    <property type="molecule type" value="Transcribed_RNA"/>
</dbReference>
<keyword evidence="1" id="KW-1133">Transmembrane helix</keyword>
<accession>A0A0A9C0D3</accession>
<keyword evidence="1" id="KW-0472">Membrane</keyword>
<feature type="transmembrane region" description="Helical" evidence="1">
    <location>
        <begin position="20"/>
        <end position="46"/>
    </location>
</feature>
<sequence>MYMPMISPGTMVVSSPLNLAAVEFFSLLCCMLCFNDVLQTVLAFLLSLQFLC</sequence>
<evidence type="ECO:0000256" key="1">
    <source>
        <dbReference type="SAM" id="Phobius"/>
    </source>
</evidence>
<reference evidence="2" key="1">
    <citation type="submission" date="2014-09" db="EMBL/GenBank/DDBJ databases">
        <authorList>
            <person name="Magalhaes I.L.F."/>
            <person name="Oliveira U."/>
            <person name="Santos F.R."/>
            <person name="Vidigal T.H.D.A."/>
            <person name="Brescovit A.D."/>
            <person name="Santos A.J."/>
        </authorList>
    </citation>
    <scope>NUCLEOTIDE SEQUENCE</scope>
    <source>
        <tissue evidence="2">Shoot tissue taken approximately 20 cm above the soil surface</tissue>
    </source>
</reference>
<organism evidence="2">
    <name type="scientific">Arundo donax</name>
    <name type="common">Giant reed</name>
    <name type="synonym">Donax arundinaceus</name>
    <dbReference type="NCBI Taxonomy" id="35708"/>
    <lineage>
        <taxon>Eukaryota</taxon>
        <taxon>Viridiplantae</taxon>
        <taxon>Streptophyta</taxon>
        <taxon>Embryophyta</taxon>
        <taxon>Tracheophyta</taxon>
        <taxon>Spermatophyta</taxon>
        <taxon>Magnoliopsida</taxon>
        <taxon>Liliopsida</taxon>
        <taxon>Poales</taxon>
        <taxon>Poaceae</taxon>
        <taxon>PACMAD clade</taxon>
        <taxon>Arundinoideae</taxon>
        <taxon>Arundineae</taxon>
        <taxon>Arundo</taxon>
    </lineage>
</organism>
<evidence type="ECO:0000313" key="2">
    <source>
        <dbReference type="EMBL" id="JAD69744.1"/>
    </source>
</evidence>
<keyword evidence="1" id="KW-0812">Transmembrane</keyword>
<protein>
    <submittedName>
        <fullName evidence="2">Uncharacterized protein</fullName>
    </submittedName>
</protein>